<keyword evidence="1" id="KW-0805">Transcription regulation</keyword>
<name>A0A3N0DVG9_9ACTN</name>
<dbReference type="InterPro" id="IPR001647">
    <property type="entry name" value="HTH_TetR"/>
</dbReference>
<evidence type="ECO:0000313" key="7">
    <source>
        <dbReference type="EMBL" id="RNL79588.1"/>
    </source>
</evidence>
<reference evidence="7 8" key="1">
    <citation type="submission" date="2018-11" db="EMBL/GenBank/DDBJ databases">
        <authorList>
            <person name="Li F."/>
        </authorList>
    </citation>
    <scope>NUCLEOTIDE SEQUENCE [LARGE SCALE GENOMIC DNA]</scope>
    <source>
        <strain evidence="7 8">KIS18-7</strain>
    </source>
</reference>
<dbReference type="EMBL" id="RJSG01000002">
    <property type="protein sequence ID" value="RNL79588.1"/>
    <property type="molecule type" value="Genomic_DNA"/>
</dbReference>
<dbReference type="SUPFAM" id="SSF46689">
    <property type="entry name" value="Homeodomain-like"/>
    <property type="match status" value="1"/>
</dbReference>
<dbReference type="GO" id="GO:0000976">
    <property type="term" value="F:transcription cis-regulatory region binding"/>
    <property type="evidence" value="ECO:0007669"/>
    <property type="project" value="TreeGrafter"/>
</dbReference>
<feature type="domain" description="HTH tetR-type" evidence="6">
    <location>
        <begin position="30"/>
        <end position="90"/>
    </location>
</feature>
<dbReference type="InterPro" id="IPR050109">
    <property type="entry name" value="HTH-type_TetR-like_transc_reg"/>
</dbReference>
<dbReference type="PANTHER" id="PTHR30055:SF234">
    <property type="entry name" value="HTH-TYPE TRANSCRIPTIONAL REGULATOR BETI"/>
    <property type="match status" value="1"/>
</dbReference>
<evidence type="ECO:0000256" key="2">
    <source>
        <dbReference type="ARBA" id="ARBA00023125"/>
    </source>
</evidence>
<feature type="region of interest" description="Disordered" evidence="5">
    <location>
        <begin position="1"/>
        <end position="24"/>
    </location>
</feature>
<dbReference type="InterPro" id="IPR009057">
    <property type="entry name" value="Homeodomain-like_sf"/>
</dbReference>
<evidence type="ECO:0000256" key="1">
    <source>
        <dbReference type="ARBA" id="ARBA00023015"/>
    </source>
</evidence>
<keyword evidence="8" id="KW-1185">Reference proteome</keyword>
<dbReference type="Gene3D" id="1.10.357.10">
    <property type="entry name" value="Tetracycline Repressor, domain 2"/>
    <property type="match status" value="1"/>
</dbReference>
<proteinExistence type="predicted"/>
<sequence>MTAYGSPVTASPTGAEKPRRRPYAARVPADVRREQLMDAALTIIVRDGYAAVSVDAIAKEAGVTRPVVYGVFEGGLRDLLGTLLDRQQERALTQLSEALPPEPDLSDPDRLVAETARKMIETVRSNPMVWQPILLAPVGMPAEARSRIDGDRENFVVQLTGLLELGLALRGGPVLDAEVAAHAILAILEHFGRLLLTEPDRFETDRLVSTITGLLGSLK</sequence>
<dbReference type="GO" id="GO:0003700">
    <property type="term" value="F:DNA-binding transcription factor activity"/>
    <property type="evidence" value="ECO:0007669"/>
    <property type="project" value="TreeGrafter"/>
</dbReference>
<keyword evidence="2 4" id="KW-0238">DNA-binding</keyword>
<dbReference type="PROSITE" id="PS50977">
    <property type="entry name" value="HTH_TETR_2"/>
    <property type="match status" value="1"/>
</dbReference>
<comment type="caution">
    <text evidence="7">The sequence shown here is derived from an EMBL/GenBank/DDBJ whole genome shotgun (WGS) entry which is preliminary data.</text>
</comment>
<dbReference type="Proteomes" id="UP000277094">
    <property type="component" value="Unassembled WGS sequence"/>
</dbReference>
<protein>
    <submittedName>
        <fullName evidence="7">TetR/AcrR family transcriptional regulator</fullName>
    </submittedName>
</protein>
<dbReference type="OrthoDB" id="4550691at2"/>
<dbReference type="Pfam" id="PF00440">
    <property type="entry name" value="TetR_N"/>
    <property type="match status" value="1"/>
</dbReference>
<dbReference type="AlphaFoldDB" id="A0A3N0DVG9"/>
<evidence type="ECO:0000259" key="6">
    <source>
        <dbReference type="PROSITE" id="PS50977"/>
    </source>
</evidence>
<organism evidence="7 8">
    <name type="scientific">Nocardioides marmorisolisilvae</name>
    <dbReference type="NCBI Taxonomy" id="1542737"/>
    <lineage>
        <taxon>Bacteria</taxon>
        <taxon>Bacillati</taxon>
        <taxon>Actinomycetota</taxon>
        <taxon>Actinomycetes</taxon>
        <taxon>Propionibacteriales</taxon>
        <taxon>Nocardioidaceae</taxon>
        <taxon>Nocardioides</taxon>
    </lineage>
</organism>
<evidence type="ECO:0000313" key="8">
    <source>
        <dbReference type="Proteomes" id="UP000277094"/>
    </source>
</evidence>
<gene>
    <name evidence="7" type="ORF">EFL95_11480</name>
</gene>
<dbReference type="PANTHER" id="PTHR30055">
    <property type="entry name" value="HTH-TYPE TRANSCRIPTIONAL REGULATOR RUTR"/>
    <property type="match status" value="1"/>
</dbReference>
<evidence type="ECO:0000256" key="3">
    <source>
        <dbReference type="ARBA" id="ARBA00023163"/>
    </source>
</evidence>
<feature type="DNA-binding region" description="H-T-H motif" evidence="4">
    <location>
        <begin position="53"/>
        <end position="72"/>
    </location>
</feature>
<accession>A0A3N0DVG9</accession>
<evidence type="ECO:0000256" key="5">
    <source>
        <dbReference type="SAM" id="MobiDB-lite"/>
    </source>
</evidence>
<evidence type="ECO:0000256" key="4">
    <source>
        <dbReference type="PROSITE-ProRule" id="PRU00335"/>
    </source>
</evidence>
<keyword evidence="3" id="KW-0804">Transcription</keyword>